<dbReference type="PANTHER" id="PTHR33755">
    <property type="entry name" value="TOXIN PARE1-RELATED"/>
    <property type="match status" value="1"/>
</dbReference>
<comment type="similarity">
    <text evidence="1">Belongs to the RelE toxin family.</text>
</comment>
<dbReference type="InterPro" id="IPR035093">
    <property type="entry name" value="RelE/ParE_toxin_dom_sf"/>
</dbReference>
<comment type="caution">
    <text evidence="3">The sequence shown here is derived from an EMBL/GenBank/DDBJ whole genome shotgun (WGS) entry which is preliminary data.</text>
</comment>
<dbReference type="EMBL" id="JAUSTY010000015">
    <property type="protein sequence ID" value="MDQ0167324.1"/>
    <property type="molecule type" value="Genomic_DNA"/>
</dbReference>
<dbReference type="InterPro" id="IPR051803">
    <property type="entry name" value="TA_system_RelE-like_toxin"/>
</dbReference>
<dbReference type="Proteomes" id="UP001235840">
    <property type="component" value="Unassembled WGS sequence"/>
</dbReference>
<accession>A0ABT9W250</accession>
<reference evidence="3 4" key="1">
    <citation type="submission" date="2023-07" db="EMBL/GenBank/DDBJ databases">
        <title>Genomic Encyclopedia of Type Strains, Phase IV (KMG-IV): sequencing the most valuable type-strain genomes for metagenomic binning, comparative biology and taxonomic classification.</title>
        <authorList>
            <person name="Goeker M."/>
        </authorList>
    </citation>
    <scope>NUCLEOTIDE SEQUENCE [LARGE SCALE GENOMIC DNA]</scope>
    <source>
        <strain evidence="3 4">DSM 12751</strain>
    </source>
</reference>
<dbReference type="Pfam" id="PF05016">
    <property type="entry name" value="ParE_toxin"/>
    <property type="match status" value="1"/>
</dbReference>
<name>A0ABT9W250_9BACI</name>
<keyword evidence="4" id="KW-1185">Reference proteome</keyword>
<gene>
    <name evidence="3" type="ORF">J2S11_003249</name>
</gene>
<evidence type="ECO:0000256" key="1">
    <source>
        <dbReference type="ARBA" id="ARBA00006226"/>
    </source>
</evidence>
<sequence>MAGAKRSIIWTVSAFKDLQNIVEFISQDSTYYGLAFYDDIMNKAQSLIDFPQRGRIVPEMDDPNLREVFVHRYRLIYQIHPSNIIIKTIVHGARDIFQIDDR</sequence>
<proteinExistence type="inferred from homology"/>
<protein>
    <submittedName>
        <fullName evidence="3">Plasmid stabilization system protein ParE</fullName>
    </submittedName>
</protein>
<organism evidence="3 4">
    <name type="scientific">Caldalkalibacillus horti</name>
    <dbReference type="NCBI Taxonomy" id="77523"/>
    <lineage>
        <taxon>Bacteria</taxon>
        <taxon>Bacillati</taxon>
        <taxon>Bacillota</taxon>
        <taxon>Bacilli</taxon>
        <taxon>Bacillales</taxon>
        <taxon>Bacillaceae</taxon>
        <taxon>Caldalkalibacillus</taxon>
    </lineage>
</organism>
<evidence type="ECO:0000256" key="2">
    <source>
        <dbReference type="ARBA" id="ARBA00022649"/>
    </source>
</evidence>
<dbReference type="PANTHER" id="PTHR33755:SF5">
    <property type="entry name" value="TYPE II TOXIN-ANTITOXIN SYSTEM RELE_PARE FAMILY TOXIN"/>
    <property type="match status" value="1"/>
</dbReference>
<dbReference type="Gene3D" id="3.30.2310.20">
    <property type="entry name" value="RelE-like"/>
    <property type="match status" value="1"/>
</dbReference>
<dbReference type="InterPro" id="IPR007712">
    <property type="entry name" value="RelE/ParE_toxin"/>
</dbReference>
<dbReference type="RefSeq" id="WP_307396175.1">
    <property type="nucleotide sequence ID" value="NZ_BAAADK010000002.1"/>
</dbReference>
<keyword evidence="2" id="KW-1277">Toxin-antitoxin system</keyword>
<evidence type="ECO:0000313" key="3">
    <source>
        <dbReference type="EMBL" id="MDQ0167324.1"/>
    </source>
</evidence>
<dbReference type="SUPFAM" id="SSF143011">
    <property type="entry name" value="RelE-like"/>
    <property type="match status" value="1"/>
</dbReference>
<evidence type="ECO:0000313" key="4">
    <source>
        <dbReference type="Proteomes" id="UP001235840"/>
    </source>
</evidence>